<feature type="domain" description="Mce/MlaD" evidence="2">
    <location>
        <begin position="48"/>
        <end position="115"/>
    </location>
</feature>
<comment type="caution">
    <text evidence="3">The sequence shown here is derived from an EMBL/GenBank/DDBJ whole genome shotgun (WGS) entry which is preliminary data.</text>
</comment>
<dbReference type="PANTHER" id="PTHR36698">
    <property type="entry name" value="BLL5892 PROTEIN"/>
    <property type="match status" value="1"/>
</dbReference>
<dbReference type="EMBL" id="JACHFE010000002">
    <property type="protein sequence ID" value="MBB5320431.1"/>
    <property type="molecule type" value="Genomic_DNA"/>
</dbReference>
<dbReference type="RefSeq" id="WP_183700219.1">
    <property type="nucleotide sequence ID" value="NZ_JACHFE010000002.1"/>
</dbReference>
<organism evidence="3 4">
    <name type="scientific">Marinobacter oulmenensis</name>
    <dbReference type="NCBI Taxonomy" id="643747"/>
    <lineage>
        <taxon>Bacteria</taxon>
        <taxon>Pseudomonadati</taxon>
        <taxon>Pseudomonadota</taxon>
        <taxon>Gammaproteobacteria</taxon>
        <taxon>Pseudomonadales</taxon>
        <taxon>Marinobacteraceae</taxon>
        <taxon>Marinobacter</taxon>
    </lineage>
</organism>
<accession>A0A840UCI9</accession>
<feature type="transmembrane region" description="Helical" evidence="1">
    <location>
        <begin position="6"/>
        <end position="28"/>
    </location>
</feature>
<evidence type="ECO:0000313" key="4">
    <source>
        <dbReference type="Proteomes" id="UP000591735"/>
    </source>
</evidence>
<reference evidence="3 4" key="1">
    <citation type="submission" date="2020-08" db="EMBL/GenBank/DDBJ databases">
        <title>Genomic Encyclopedia of Type Strains, Phase IV (KMG-IV): sequencing the most valuable type-strain genomes for metagenomic binning, comparative biology and taxonomic classification.</title>
        <authorList>
            <person name="Goeker M."/>
        </authorList>
    </citation>
    <scope>NUCLEOTIDE SEQUENCE [LARGE SCALE GENOMIC DNA]</scope>
    <source>
        <strain evidence="3 4">DSM 22359</strain>
    </source>
</reference>
<keyword evidence="1" id="KW-0472">Membrane</keyword>
<evidence type="ECO:0000256" key="1">
    <source>
        <dbReference type="SAM" id="Phobius"/>
    </source>
</evidence>
<dbReference type="InterPro" id="IPR003399">
    <property type="entry name" value="Mce/MlaD"/>
</dbReference>
<sequence length="312" mass="33200">MEPRAHHVVIGFFTLAAVAAALLFALWLGKSSGDTEWAWYRVGFDHPVGGLAEGNPVLYSGVNIGTVEDLTLAPENPAHVRALVRVDKSVPIRKNTKAGLVMANITGSMSIQFTGGSPDSPIIPGDRSNPPLIQAQPSTISNLLSNSETLLTKADQLLASANNLLSEDNLDNVAGILENTRIASEALVASRDDLLALMAQFDSAGVRTEEAAIKVSAAADRASAVLDDGVEPVLISLNTAIQTLQPTLDRLNQLSADNGQALDQGLQGIGELGPTLRELRGTLRNLNSFTRKLEQDTFGTLLGEDSIKEYRE</sequence>
<protein>
    <submittedName>
        <fullName evidence="3">Phospholipid/cholesterol/gamma-HCH transport system substrate-binding protein</fullName>
    </submittedName>
</protein>
<gene>
    <name evidence="3" type="ORF">HNR38_000903</name>
</gene>
<dbReference type="PANTHER" id="PTHR36698:SF2">
    <property type="entry name" value="MCE_MLAD DOMAIN-CONTAINING PROTEIN"/>
    <property type="match status" value="1"/>
</dbReference>
<evidence type="ECO:0000259" key="2">
    <source>
        <dbReference type="Pfam" id="PF02470"/>
    </source>
</evidence>
<dbReference type="AlphaFoldDB" id="A0A840UCI9"/>
<keyword evidence="1" id="KW-0812">Transmembrane</keyword>
<keyword evidence="1" id="KW-1133">Transmembrane helix</keyword>
<dbReference type="Proteomes" id="UP000591735">
    <property type="component" value="Unassembled WGS sequence"/>
</dbReference>
<keyword evidence="4" id="KW-1185">Reference proteome</keyword>
<name>A0A840UCI9_9GAMM</name>
<dbReference type="Pfam" id="PF02470">
    <property type="entry name" value="MlaD"/>
    <property type="match status" value="1"/>
</dbReference>
<proteinExistence type="predicted"/>
<evidence type="ECO:0000313" key="3">
    <source>
        <dbReference type="EMBL" id="MBB5320431.1"/>
    </source>
</evidence>